<protein>
    <submittedName>
        <fullName evidence="2">Membrane protein</fullName>
    </submittedName>
</protein>
<name>A0A1P8VIS6_9BETA</name>
<evidence type="ECO:0000313" key="3">
    <source>
        <dbReference type="Proteomes" id="UP000202182"/>
    </source>
</evidence>
<reference evidence="2" key="1">
    <citation type="submission" date="2016-12" db="EMBL/GenBank/DDBJ databases">
        <title>A murine herpesvirus closely related to ubiquitous human herpesviruses causes T-cell depletion.</title>
        <authorList>
            <person name="Patel S.J."/>
            <person name="Zhao G."/>
            <person name="Penna V.R."/>
            <person name="Park E."/>
            <person name="Lauron E.J."/>
            <person name="Harvey I.B."/>
            <person name="Beatty W.L."/>
            <person name="Plougastel-Douglas B."/>
            <person name="Poursine-Laurent J."/>
            <person name="Fremont D.H."/>
            <person name="Wang D."/>
            <person name="Yokoyama W.M."/>
        </authorList>
    </citation>
    <scope>NUCLEOTIDE SEQUENCE [LARGE SCALE GENOMIC DNA]</scope>
    <source>
        <strain evidence="2">YOK1</strain>
    </source>
</reference>
<keyword evidence="1" id="KW-1133">Transmembrane helix</keyword>
<dbReference type="InterPro" id="IPR057866">
    <property type="entry name" value="HHV_U21"/>
</dbReference>
<keyword evidence="3" id="KW-1185">Reference proteome</keyword>
<accession>A0A1P8VIS6</accession>
<sequence length="449" mass="51571">MLAILFLYIISTDAVLYPKNCPKYETYNSNGYRASTGYIARLQNDVFKLCSDQSLQVITSFLIGEYLVLQDNGKNMRLSDMGVFITEVCFDILPNIRRLHTEFKNNITSYTNDTVKCGYDEDARYLFGVSYTCGTPMKKVEITKAFPDMEFPHRPHLIERYNIWNGSFRAKPGRVETEGGELIALYDFNGESNSKLKNFISEFIKDINNECDDEVIQFSNLLNYFNNKSTKHDVQDFNSIREISSISFSKSVGYLNCEIYGTDDLIYCKMNGMVSSRIGKIIIMEKRSTYGRNMWVSVVPNSSGAFSDPYGINGYKWILVKRNENSYGYKCLCSLYGSEHVMEVELPMGSNSLETREAVKQLDISKSVTEIIVLILFFCIILLVVTFLLFCSVFGKSKIFTFLSDYILNFYKRQNKEKYLDITENQDTSVKAKYGKEDHVYGDVADLRV</sequence>
<evidence type="ECO:0000256" key="1">
    <source>
        <dbReference type="SAM" id="Phobius"/>
    </source>
</evidence>
<dbReference type="EMBL" id="KY355735">
    <property type="protein sequence ID" value="APZ76248.1"/>
    <property type="molecule type" value="Genomic_DNA"/>
</dbReference>
<proteinExistence type="predicted"/>
<dbReference type="KEGG" id="vg:30999374"/>
<dbReference type="Pfam" id="PF25689">
    <property type="entry name" value="HHV_U21"/>
    <property type="match status" value="1"/>
</dbReference>
<feature type="transmembrane region" description="Helical" evidence="1">
    <location>
        <begin position="371"/>
        <end position="394"/>
    </location>
</feature>
<evidence type="ECO:0000313" key="2">
    <source>
        <dbReference type="EMBL" id="APZ76248.1"/>
    </source>
</evidence>
<keyword evidence="1" id="KW-0812">Transmembrane</keyword>
<keyword evidence="1" id="KW-0472">Membrane</keyword>
<dbReference type="Proteomes" id="UP000202182">
    <property type="component" value="Segment"/>
</dbReference>
<organism evidence="2">
    <name type="scientific">Murid betaherpesvirus 3</name>
    <dbReference type="NCBI Taxonomy" id="2560603"/>
    <lineage>
        <taxon>Viruses</taxon>
        <taxon>Duplodnaviria</taxon>
        <taxon>Heunggongvirae</taxon>
        <taxon>Peploviricota</taxon>
        <taxon>Herviviricetes</taxon>
        <taxon>Herpesvirales</taxon>
        <taxon>Orthoherpesviridae</taxon>
        <taxon>Betaherpesvirinae</taxon>
        <taxon>Roseolovirus</taxon>
        <taxon>Roseolovirus muridbeta3</taxon>
    </lineage>
</organism>
<gene>
    <name evidence="2" type="primary">ORF33</name>
    <name evidence="2" type="ORF">MRV_0037</name>
</gene>